<gene>
    <name evidence="2" type="ORF">ENV54_05540</name>
</gene>
<proteinExistence type="predicted"/>
<comment type="caution">
    <text evidence="2">The sequence shown here is derived from an EMBL/GenBank/DDBJ whole genome shotgun (WGS) entry which is preliminary data.</text>
</comment>
<protein>
    <recommendedName>
        <fullName evidence="1">ARG and Rhodanese-Phosphatase-superfamily-associated domain-containing protein</fullName>
    </recommendedName>
</protein>
<organism evidence="2">
    <name type="scientific">Desulfomonile tiedjei</name>
    <dbReference type="NCBI Taxonomy" id="2358"/>
    <lineage>
        <taxon>Bacteria</taxon>
        <taxon>Pseudomonadati</taxon>
        <taxon>Thermodesulfobacteriota</taxon>
        <taxon>Desulfomonilia</taxon>
        <taxon>Desulfomonilales</taxon>
        <taxon>Desulfomonilaceae</taxon>
        <taxon>Desulfomonile</taxon>
    </lineage>
</organism>
<evidence type="ECO:0000259" key="1">
    <source>
        <dbReference type="Pfam" id="PF20208"/>
    </source>
</evidence>
<reference evidence="2" key="1">
    <citation type="journal article" date="2020" name="mSystems">
        <title>Genome- and Community-Level Interaction Insights into Carbon Utilization and Element Cycling Functions of Hydrothermarchaeota in Hydrothermal Sediment.</title>
        <authorList>
            <person name="Zhou Z."/>
            <person name="Liu Y."/>
            <person name="Xu W."/>
            <person name="Pan J."/>
            <person name="Luo Z.H."/>
            <person name="Li M."/>
        </authorList>
    </citation>
    <scope>NUCLEOTIDE SEQUENCE [LARGE SCALE GENOMIC DNA]</scope>
    <source>
        <strain evidence="2">SpSt-769</strain>
    </source>
</reference>
<evidence type="ECO:0000313" key="2">
    <source>
        <dbReference type="EMBL" id="HGH60744.1"/>
    </source>
</evidence>
<sequence length="334" mass="37510">MYKPVNDFLSEIKVGARQSHHNMTLYCLLCAREAAVDFLTMDEALEQDLLVVTEVTEGGSVPELRVRNRADRKVLMLDGEELVGAKQNRVLNATILLAPQSETIIPVSCVEQGRWSYRSPRFGSEARAMSAYLRNKKAETVTMNLRRGERFRSDQGEVWREIEGKYERMSARRSPTMAMRDLYESCRESAADYLPAFHVVSNQVGMAVFIDGVFAGIDILGKFSTFEKTFEKLVNSYVMDALETAHQGKTTAHSSRRAITSKVLQSAMEAKVEARKSVALGVDFRLEAPDIHGAGLEYDQYILQMSIFQKNGQASYRRGSSGMASASRRSRIVH</sequence>
<dbReference type="AlphaFoldDB" id="A0A7C4ARK0"/>
<name>A0A7C4ARK0_9BACT</name>
<accession>A0A7C4ARK0</accession>
<feature type="domain" description="ARG and Rhodanese-Phosphatase-superfamily-associated" evidence="1">
    <location>
        <begin position="12"/>
        <end position="308"/>
    </location>
</feature>
<dbReference type="EMBL" id="DTGT01000172">
    <property type="protein sequence ID" value="HGH60744.1"/>
    <property type="molecule type" value="Genomic_DNA"/>
</dbReference>
<dbReference type="InterPro" id="IPR046699">
    <property type="entry name" value="ARPP-1"/>
</dbReference>
<dbReference type="Pfam" id="PF20208">
    <property type="entry name" value="ARPP-1"/>
    <property type="match status" value="1"/>
</dbReference>